<gene>
    <name evidence="1" type="ORF">SAMN04488131_10947</name>
</gene>
<dbReference type="RefSeq" id="WP_091205537.1">
    <property type="nucleotide sequence ID" value="NZ_FONQ01000009.1"/>
</dbReference>
<dbReference type="InterPro" id="IPR027396">
    <property type="entry name" value="DsrEFH-like"/>
</dbReference>
<organism evidence="1 2">
    <name type="scientific">Flavobacterium xueshanense</name>
    <dbReference type="NCBI Taxonomy" id="935223"/>
    <lineage>
        <taxon>Bacteria</taxon>
        <taxon>Pseudomonadati</taxon>
        <taxon>Bacteroidota</taxon>
        <taxon>Flavobacteriia</taxon>
        <taxon>Flavobacteriales</taxon>
        <taxon>Flavobacteriaceae</taxon>
        <taxon>Flavobacterium</taxon>
    </lineage>
</organism>
<reference evidence="2" key="1">
    <citation type="submission" date="2016-10" db="EMBL/GenBank/DDBJ databases">
        <authorList>
            <person name="Varghese N."/>
            <person name="Submissions S."/>
        </authorList>
    </citation>
    <scope>NUCLEOTIDE SEQUENCE [LARGE SCALE GENOMIC DNA]</scope>
    <source>
        <strain evidence="2">CGMCC 1.9227</strain>
    </source>
</reference>
<dbReference type="AlphaFoldDB" id="A0A1I2G3Q2"/>
<evidence type="ECO:0000313" key="1">
    <source>
        <dbReference type="EMBL" id="SFF12314.1"/>
    </source>
</evidence>
<dbReference type="PANTHER" id="PTHR37691:SF1">
    <property type="entry name" value="BLR3518 PROTEIN"/>
    <property type="match status" value="1"/>
</dbReference>
<protein>
    <submittedName>
        <fullName evidence="1">Uncharacterized protein</fullName>
    </submittedName>
</protein>
<dbReference type="PANTHER" id="PTHR37691">
    <property type="entry name" value="BLR3518 PROTEIN"/>
    <property type="match status" value="1"/>
</dbReference>
<dbReference type="InterPro" id="IPR003787">
    <property type="entry name" value="Sulphur_relay_DsrE/F-like"/>
</dbReference>
<dbReference type="EMBL" id="FONQ01000009">
    <property type="protein sequence ID" value="SFF12314.1"/>
    <property type="molecule type" value="Genomic_DNA"/>
</dbReference>
<evidence type="ECO:0000313" key="2">
    <source>
        <dbReference type="Proteomes" id="UP000198596"/>
    </source>
</evidence>
<keyword evidence="2" id="KW-1185">Reference proteome</keyword>
<dbReference type="SUPFAM" id="SSF75169">
    <property type="entry name" value="DsrEFH-like"/>
    <property type="match status" value="1"/>
</dbReference>
<dbReference type="Proteomes" id="UP000198596">
    <property type="component" value="Unassembled WGS sequence"/>
</dbReference>
<dbReference type="Pfam" id="PF02635">
    <property type="entry name" value="DsrE"/>
    <property type="match status" value="1"/>
</dbReference>
<accession>A0A1I2G3Q2</accession>
<dbReference type="STRING" id="935223.SAMN04488131_10947"/>
<name>A0A1I2G3Q2_9FLAO</name>
<proteinExistence type="predicted"/>
<dbReference type="OrthoDB" id="678766at2"/>
<dbReference type="Gene3D" id="3.40.1260.10">
    <property type="entry name" value="DsrEFH-like"/>
    <property type="match status" value="1"/>
</dbReference>
<sequence>MKNLTILFVLVLSMISIVSMAQKKPNKHKIIFQFTNAADTLQQKAIINQLTNLTTHWPKSKYEVVIHSMGLPFVMSGKSKQIQAIKALRAKGVRFLVCENTLKGQKVTKEQLISEVEYVPVGIAEIVEKQEQGWTYIKGGF</sequence>